<dbReference type="EMBL" id="BAAADG010000003">
    <property type="protein sequence ID" value="GAA0220161.1"/>
    <property type="molecule type" value="Genomic_DNA"/>
</dbReference>
<dbReference type="RefSeq" id="WP_286305041.1">
    <property type="nucleotide sequence ID" value="NZ_AP027741.1"/>
</dbReference>
<organism evidence="2 3">
    <name type="scientific">Methylophaga marina</name>
    <dbReference type="NCBI Taxonomy" id="45495"/>
    <lineage>
        <taxon>Bacteria</taxon>
        <taxon>Pseudomonadati</taxon>
        <taxon>Pseudomonadota</taxon>
        <taxon>Gammaproteobacteria</taxon>
        <taxon>Thiotrichales</taxon>
        <taxon>Piscirickettsiaceae</taxon>
        <taxon>Methylophaga</taxon>
    </lineage>
</organism>
<protein>
    <recommendedName>
        <fullName evidence="4">MxaK protein</fullName>
    </recommendedName>
</protein>
<dbReference type="InterPro" id="IPR011990">
    <property type="entry name" value="TPR-like_helical_dom_sf"/>
</dbReference>
<reference evidence="2 3" key="1">
    <citation type="journal article" date="2019" name="Int. J. Syst. Evol. Microbiol.">
        <title>The Global Catalogue of Microorganisms (GCM) 10K type strain sequencing project: providing services to taxonomists for standard genome sequencing and annotation.</title>
        <authorList>
            <consortium name="The Broad Institute Genomics Platform"/>
            <consortium name="The Broad Institute Genome Sequencing Center for Infectious Disease"/>
            <person name="Wu L."/>
            <person name="Ma J."/>
        </authorList>
    </citation>
    <scope>NUCLEOTIDE SEQUENCE [LARGE SCALE GENOMIC DNA]</scope>
    <source>
        <strain evidence="2 3">JCM 6886</strain>
    </source>
</reference>
<gene>
    <name evidence="2" type="ORF">GCM10008964_09670</name>
</gene>
<keyword evidence="1" id="KW-0472">Membrane</keyword>
<keyword evidence="1" id="KW-0812">Transmembrane</keyword>
<evidence type="ECO:0000256" key="1">
    <source>
        <dbReference type="SAM" id="Phobius"/>
    </source>
</evidence>
<proteinExistence type="predicted"/>
<evidence type="ECO:0008006" key="4">
    <source>
        <dbReference type="Google" id="ProtNLM"/>
    </source>
</evidence>
<dbReference type="SUPFAM" id="SSF48452">
    <property type="entry name" value="TPR-like"/>
    <property type="match status" value="1"/>
</dbReference>
<comment type="caution">
    <text evidence="2">The sequence shown here is derived from an EMBL/GenBank/DDBJ whole genome shotgun (WGS) entry which is preliminary data.</text>
</comment>
<keyword evidence="1" id="KW-1133">Transmembrane helix</keyword>
<name>A0ABN0TFB3_9GAMM</name>
<evidence type="ECO:0000313" key="2">
    <source>
        <dbReference type="EMBL" id="GAA0220161.1"/>
    </source>
</evidence>
<accession>A0ABN0TFB3</accession>
<sequence>MNKKLQTLRFSLIVLILASTASVIYLAMQLWQEIQVEQYITSPSASDDVPDDARAHFAKAADFEKQEQHELALDQLTIALGKASGELMPLVFYNRGNINLRAALEMTEADARQLPLIEFAKQDFRRALALDPNLWDARYNLEVALRAVPEDPAVNPNYEKNVISSQRSIESKAFKVDLP</sequence>
<keyword evidence="3" id="KW-1185">Reference proteome</keyword>
<dbReference type="Proteomes" id="UP001501476">
    <property type="component" value="Unassembled WGS sequence"/>
</dbReference>
<feature type="transmembrane region" description="Helical" evidence="1">
    <location>
        <begin position="12"/>
        <end position="31"/>
    </location>
</feature>
<dbReference type="Gene3D" id="1.25.40.10">
    <property type="entry name" value="Tetratricopeptide repeat domain"/>
    <property type="match status" value="1"/>
</dbReference>
<evidence type="ECO:0000313" key="3">
    <source>
        <dbReference type="Proteomes" id="UP001501476"/>
    </source>
</evidence>